<proteinExistence type="predicted"/>
<organism evidence="5 6">
    <name type="scientific">Allacma fusca</name>
    <dbReference type="NCBI Taxonomy" id="39272"/>
    <lineage>
        <taxon>Eukaryota</taxon>
        <taxon>Metazoa</taxon>
        <taxon>Ecdysozoa</taxon>
        <taxon>Arthropoda</taxon>
        <taxon>Hexapoda</taxon>
        <taxon>Collembola</taxon>
        <taxon>Symphypleona</taxon>
        <taxon>Sminthuridae</taxon>
        <taxon>Allacma</taxon>
    </lineage>
</organism>
<evidence type="ECO:0000259" key="4">
    <source>
        <dbReference type="PROSITE" id="PS50850"/>
    </source>
</evidence>
<dbReference type="OrthoDB" id="8904098at2759"/>
<gene>
    <name evidence="5" type="ORF">AFUS01_LOCUS35071</name>
</gene>
<feature type="region of interest" description="Disordered" evidence="2">
    <location>
        <begin position="72"/>
        <end position="96"/>
    </location>
</feature>
<keyword evidence="3" id="KW-0472">Membrane</keyword>
<feature type="compositionally biased region" description="Polar residues" evidence="2">
    <location>
        <begin position="74"/>
        <end position="86"/>
    </location>
</feature>
<comment type="caution">
    <text evidence="5">The sequence shown here is derived from an EMBL/GenBank/DDBJ whole genome shotgun (WGS) entry which is preliminary data.</text>
</comment>
<accession>A0A8J2PWX9</accession>
<evidence type="ECO:0000256" key="2">
    <source>
        <dbReference type="SAM" id="MobiDB-lite"/>
    </source>
</evidence>
<keyword evidence="3" id="KW-1133">Transmembrane helix</keyword>
<protein>
    <recommendedName>
        <fullName evidence="4">Major facilitator superfamily (MFS) profile domain-containing protein</fullName>
    </recommendedName>
</protein>
<dbReference type="GO" id="GO:0016020">
    <property type="term" value="C:membrane"/>
    <property type="evidence" value="ECO:0007669"/>
    <property type="project" value="UniProtKB-SubCell"/>
</dbReference>
<keyword evidence="3" id="KW-0812">Transmembrane</keyword>
<feature type="domain" description="Major facilitator superfamily (MFS) profile" evidence="4">
    <location>
        <begin position="1"/>
        <end position="96"/>
    </location>
</feature>
<evidence type="ECO:0000256" key="3">
    <source>
        <dbReference type="SAM" id="Phobius"/>
    </source>
</evidence>
<sequence length="96" mass="10717">APKTMKSVMQSAWLLTVAIGNLIDAVIAALKLFDSQWKEFFLFAGLMIADLVIFAYMAYKYVPAELQTDEDDTLNVTTGKNNTGNENDGYESDKDR</sequence>
<feature type="transmembrane region" description="Helical" evidence="3">
    <location>
        <begin position="40"/>
        <end position="59"/>
    </location>
</feature>
<evidence type="ECO:0000256" key="1">
    <source>
        <dbReference type="ARBA" id="ARBA00004141"/>
    </source>
</evidence>
<name>A0A8J2PWX9_9HEXA</name>
<dbReference type="AlphaFoldDB" id="A0A8J2PWX9"/>
<feature type="non-terminal residue" evidence="5">
    <location>
        <position position="1"/>
    </location>
</feature>
<keyword evidence="6" id="KW-1185">Reference proteome</keyword>
<dbReference type="EMBL" id="CAJVCH010534509">
    <property type="protein sequence ID" value="CAG7824940.1"/>
    <property type="molecule type" value="Genomic_DNA"/>
</dbReference>
<evidence type="ECO:0000313" key="5">
    <source>
        <dbReference type="EMBL" id="CAG7824940.1"/>
    </source>
</evidence>
<dbReference type="InterPro" id="IPR020846">
    <property type="entry name" value="MFS_dom"/>
</dbReference>
<dbReference type="PROSITE" id="PS50850">
    <property type="entry name" value="MFS"/>
    <property type="match status" value="1"/>
</dbReference>
<feature type="transmembrane region" description="Helical" evidence="3">
    <location>
        <begin position="12"/>
        <end position="33"/>
    </location>
</feature>
<evidence type="ECO:0000313" key="6">
    <source>
        <dbReference type="Proteomes" id="UP000708208"/>
    </source>
</evidence>
<dbReference type="Proteomes" id="UP000708208">
    <property type="component" value="Unassembled WGS sequence"/>
</dbReference>
<comment type="subcellular location">
    <subcellularLocation>
        <location evidence="1">Membrane</location>
        <topology evidence="1">Multi-pass membrane protein</topology>
    </subcellularLocation>
</comment>
<dbReference type="GO" id="GO:0022857">
    <property type="term" value="F:transmembrane transporter activity"/>
    <property type="evidence" value="ECO:0007669"/>
    <property type="project" value="InterPro"/>
</dbReference>
<reference evidence="5" key="1">
    <citation type="submission" date="2021-06" db="EMBL/GenBank/DDBJ databases">
        <authorList>
            <person name="Hodson N. C."/>
            <person name="Mongue J. A."/>
            <person name="Jaron S. K."/>
        </authorList>
    </citation>
    <scope>NUCLEOTIDE SEQUENCE</scope>
</reference>